<dbReference type="Proteomes" id="UP000605970">
    <property type="component" value="Unassembled WGS sequence"/>
</dbReference>
<evidence type="ECO:0000313" key="10">
    <source>
        <dbReference type="EMBL" id="KAF7629272.1"/>
    </source>
</evidence>
<comment type="catalytic activity">
    <reaction evidence="1">
        <text>S-ubiquitinyl-[E2 ubiquitin-conjugating enzyme]-L-cysteine + [acceptor protein]-L-lysine = [E2 ubiquitin-conjugating enzyme]-L-cysteine + N(6)-ubiquitinyl-[acceptor protein]-L-lysine.</text>
        <dbReference type="EC" id="2.3.2.26"/>
    </reaction>
</comment>
<dbReference type="PANTHER" id="PTHR31531:SF2">
    <property type="entry name" value="E3 UBIQUITIN-PROTEIN LIGASE E3D"/>
    <property type="match status" value="1"/>
</dbReference>
<keyword evidence="9" id="KW-0812">Transmembrane</keyword>
<evidence type="ECO:0000256" key="6">
    <source>
        <dbReference type="ARBA" id="ARBA00032298"/>
    </source>
</evidence>
<dbReference type="InterPro" id="IPR019193">
    <property type="entry name" value="UBQ-conj_enz_E2-bd_prot"/>
</dbReference>
<dbReference type="EMBL" id="JABEBT010000143">
    <property type="protein sequence ID" value="KAF7629272.1"/>
    <property type="molecule type" value="Genomic_DNA"/>
</dbReference>
<dbReference type="EC" id="2.3.2.26" evidence="2"/>
<evidence type="ECO:0000256" key="3">
    <source>
        <dbReference type="ARBA" id="ARBA00013646"/>
    </source>
</evidence>
<sequence length="534" mass="61247">MPACFDTWNTYSFLIEMKPKSEFASVFVSCPKSISEGEVEPHGLLKLDEQMIELTIDFKKHINQKSNQSPLIAKRMGVKFCDIILDPTSVCLTSWADQHDLLMCKIKAEVDCINFSKLTINQKSIRILEEELSQYCNLCDYLERIENGRTFNVVCRQCENVIHTHNRNEYEFGILPCDDWLDLSPQMEYFCAYSGECCSKHLENELNEKNLLQFSSKFGSDYAKLLPSESRIILSNLFIFFQKNVKTFDNNTKEVTSNSARENIILCGKCNVQLGTSLRNNPNVLRLHLTTLNVHAENKTKTLYITTRFNSMESFLAWLILNKCEMYSSMKLLFRSLDKMPQLLIWLIEPHVVLTRGILNEQENGTTSSNLFPTSISYPALKVIYKLFDSNSCHQYITKLITRDPRANGNDSSVGILDVPLGCCIELAEILLNSSLAIPIPMRALGQFYVCLFSGRIHSSKGSRRLIIIPFHNNLTHFFIILIVKLTSYFMLFTLMIKQPLTSLLAATSDNFCGLTRLFSFRPHVLESIRRKEN</sequence>
<keyword evidence="11" id="KW-1185">Reference proteome</keyword>
<evidence type="ECO:0000256" key="8">
    <source>
        <dbReference type="ARBA" id="ARBA00064185"/>
    </source>
</evidence>
<reference evidence="10" key="1">
    <citation type="journal article" date="2020" name="Ecol. Evol.">
        <title>Genome structure and content of the rice root-knot nematode (Meloidogyne graminicola).</title>
        <authorList>
            <person name="Phan N.T."/>
            <person name="Danchin E.G.J."/>
            <person name="Klopp C."/>
            <person name="Perfus-Barbeoch L."/>
            <person name="Kozlowski D.K."/>
            <person name="Koutsovoulos G.D."/>
            <person name="Lopez-Roques C."/>
            <person name="Bouchez O."/>
            <person name="Zahm M."/>
            <person name="Besnard G."/>
            <person name="Bellafiore S."/>
        </authorList>
    </citation>
    <scope>NUCLEOTIDE SEQUENCE</scope>
    <source>
        <strain evidence="10">VN-18</strain>
    </source>
</reference>
<comment type="function">
    <text evidence="7">E3 ubiquitin-protein ligase which accepts ubiquitin from specific E2 ubiquitin-conjugating enzymes, and transfers it to substrates, generally promoting their degradation by the proteasome. Independently of its E3 ubiquitin-protein ligase activity, acts as an inhibitor of CPSF3 endonuclease activity by blocking CPSF3 active site.</text>
</comment>
<feature type="transmembrane region" description="Helical" evidence="9">
    <location>
        <begin position="475"/>
        <end position="497"/>
    </location>
</feature>
<dbReference type="AlphaFoldDB" id="A0A8S9ZDN0"/>
<accession>A0A8S9ZDN0</accession>
<evidence type="ECO:0000256" key="5">
    <source>
        <dbReference type="ARBA" id="ARBA00032234"/>
    </source>
</evidence>
<dbReference type="GO" id="GO:0043161">
    <property type="term" value="P:proteasome-mediated ubiquitin-dependent protein catabolic process"/>
    <property type="evidence" value="ECO:0007669"/>
    <property type="project" value="TreeGrafter"/>
</dbReference>
<comment type="caution">
    <text evidence="10">The sequence shown here is derived from an EMBL/GenBank/DDBJ whole genome shotgun (WGS) entry which is preliminary data.</text>
</comment>
<dbReference type="OrthoDB" id="5795359at2759"/>
<organism evidence="10 11">
    <name type="scientific">Meloidogyne graminicola</name>
    <dbReference type="NCBI Taxonomy" id="189291"/>
    <lineage>
        <taxon>Eukaryota</taxon>
        <taxon>Metazoa</taxon>
        <taxon>Ecdysozoa</taxon>
        <taxon>Nematoda</taxon>
        <taxon>Chromadorea</taxon>
        <taxon>Rhabditida</taxon>
        <taxon>Tylenchina</taxon>
        <taxon>Tylenchomorpha</taxon>
        <taxon>Tylenchoidea</taxon>
        <taxon>Meloidogynidae</taxon>
        <taxon>Meloidogyninae</taxon>
        <taxon>Meloidogyne</taxon>
    </lineage>
</organism>
<keyword evidence="9" id="KW-1133">Transmembrane helix</keyword>
<dbReference type="GO" id="GO:0006513">
    <property type="term" value="P:protein monoubiquitination"/>
    <property type="evidence" value="ECO:0007669"/>
    <property type="project" value="TreeGrafter"/>
</dbReference>
<dbReference type="GO" id="GO:0061630">
    <property type="term" value="F:ubiquitin protein ligase activity"/>
    <property type="evidence" value="ECO:0007669"/>
    <property type="project" value="UniProtKB-EC"/>
</dbReference>
<dbReference type="GO" id="GO:0005634">
    <property type="term" value="C:nucleus"/>
    <property type="evidence" value="ECO:0007669"/>
    <property type="project" value="TreeGrafter"/>
</dbReference>
<dbReference type="GO" id="GO:0000151">
    <property type="term" value="C:ubiquitin ligase complex"/>
    <property type="evidence" value="ECO:0007669"/>
    <property type="project" value="TreeGrafter"/>
</dbReference>
<evidence type="ECO:0000256" key="9">
    <source>
        <dbReference type="SAM" id="Phobius"/>
    </source>
</evidence>
<evidence type="ECO:0000256" key="2">
    <source>
        <dbReference type="ARBA" id="ARBA00012485"/>
    </source>
</evidence>
<evidence type="ECO:0000256" key="7">
    <source>
        <dbReference type="ARBA" id="ARBA00053831"/>
    </source>
</evidence>
<keyword evidence="9" id="KW-0472">Membrane</keyword>
<dbReference type="GO" id="GO:0051865">
    <property type="term" value="P:protein autoubiquitination"/>
    <property type="evidence" value="ECO:0007669"/>
    <property type="project" value="TreeGrafter"/>
</dbReference>
<dbReference type="GO" id="GO:0000209">
    <property type="term" value="P:protein polyubiquitination"/>
    <property type="evidence" value="ECO:0007669"/>
    <property type="project" value="TreeGrafter"/>
</dbReference>
<proteinExistence type="predicted"/>
<dbReference type="GO" id="GO:0031624">
    <property type="term" value="F:ubiquitin conjugating enzyme binding"/>
    <property type="evidence" value="ECO:0007669"/>
    <property type="project" value="TreeGrafter"/>
</dbReference>
<evidence type="ECO:0000256" key="4">
    <source>
        <dbReference type="ARBA" id="ARBA00029737"/>
    </source>
</evidence>
<evidence type="ECO:0000313" key="11">
    <source>
        <dbReference type="Proteomes" id="UP000605970"/>
    </source>
</evidence>
<dbReference type="GO" id="GO:0005829">
    <property type="term" value="C:cytosol"/>
    <property type="evidence" value="ECO:0007669"/>
    <property type="project" value="TreeGrafter"/>
</dbReference>
<dbReference type="PANTHER" id="PTHR31531">
    <property type="entry name" value="E3 UBIQUITIN-PROTEIN LIGASE E3D FAMILY MEMBER"/>
    <property type="match status" value="1"/>
</dbReference>
<evidence type="ECO:0000256" key="1">
    <source>
        <dbReference type="ARBA" id="ARBA00000885"/>
    </source>
</evidence>
<dbReference type="Pfam" id="PF09814">
    <property type="entry name" value="HECT_2"/>
    <property type="match status" value="1"/>
</dbReference>
<protein>
    <recommendedName>
        <fullName evidence="3">E3 ubiquitin-protein ligase E3D</fullName>
        <ecNumber evidence="2">2.3.2.26</ecNumber>
    </recommendedName>
    <alternativeName>
        <fullName evidence="6">HECT-type E3 ubiquitin transferase E3D</fullName>
    </alternativeName>
    <alternativeName>
        <fullName evidence="5">UbcH10-binding protein with a HECT-like domain</fullName>
    </alternativeName>
    <alternativeName>
        <fullName evidence="4">Ubiquitin-conjugating enzyme E2C-binding protein</fullName>
    </alternativeName>
</protein>
<comment type="subunit">
    <text evidence="8">Interacts with UBE2C/UbcH10 (E2 ubiquitin-conjugating enzyme). In vitro, interacts with cyclin-B.</text>
</comment>
<dbReference type="GO" id="GO:0030332">
    <property type="term" value="F:cyclin binding"/>
    <property type="evidence" value="ECO:0007669"/>
    <property type="project" value="TreeGrafter"/>
</dbReference>
<gene>
    <name evidence="10" type="ORF">Mgra_00009223</name>
</gene>
<name>A0A8S9ZDN0_9BILA</name>